<organism evidence="3 4">
    <name type="scientific">Acaromyces ingoldii</name>
    <dbReference type="NCBI Taxonomy" id="215250"/>
    <lineage>
        <taxon>Eukaryota</taxon>
        <taxon>Fungi</taxon>
        <taxon>Dikarya</taxon>
        <taxon>Basidiomycota</taxon>
        <taxon>Ustilaginomycotina</taxon>
        <taxon>Exobasidiomycetes</taxon>
        <taxon>Exobasidiales</taxon>
        <taxon>Cryptobasidiaceae</taxon>
        <taxon>Acaromyces</taxon>
    </lineage>
</organism>
<dbReference type="STRING" id="215250.A0A316YWN8"/>
<sequence length="262" mass="27486">MSFSLAGKQFIITGASRGIGAEIASAAAANGAKALVLGYQSNRESVDKVISKLQSDKATSSTAVHAVQGNLVDQKSCSQFIEAALSKLEGGKVDGLILSAGVMDMVSLADSTDENLARHFDTNVKGTLFTIQAALPHIVNDGRIVTFSTSVTVSPQALGPGYLQYTMCKAAIEQMVRVLQRDPTVGGPDRRIGINCVAPGATATDLFLNGKSDELIKKIGSLMPEGRIGQPDEVAQAVLFLLTPASNWVKGQLLRINGAQTL</sequence>
<protein>
    <submittedName>
        <fullName evidence="3">NAD(P)-binding protein</fullName>
    </submittedName>
</protein>
<dbReference type="Gene3D" id="3.40.50.720">
    <property type="entry name" value="NAD(P)-binding Rossmann-like Domain"/>
    <property type="match status" value="1"/>
</dbReference>
<comment type="similarity">
    <text evidence="1">Belongs to the short-chain dehydrogenases/reductases (SDR) family.</text>
</comment>
<dbReference type="Proteomes" id="UP000245768">
    <property type="component" value="Unassembled WGS sequence"/>
</dbReference>
<name>A0A316YWN8_9BASI</name>
<dbReference type="OrthoDB" id="5327538at2759"/>
<dbReference type="GeneID" id="37046800"/>
<evidence type="ECO:0000256" key="1">
    <source>
        <dbReference type="ARBA" id="ARBA00006484"/>
    </source>
</evidence>
<dbReference type="InParanoid" id="A0A316YWN8"/>
<dbReference type="EMBL" id="KZ819635">
    <property type="protein sequence ID" value="PWN92205.1"/>
    <property type="molecule type" value="Genomic_DNA"/>
</dbReference>
<proteinExistence type="inferred from homology"/>
<dbReference type="RefSeq" id="XP_025379403.1">
    <property type="nucleotide sequence ID" value="XM_025524884.1"/>
</dbReference>
<dbReference type="PANTHER" id="PTHR48107:SF7">
    <property type="entry name" value="RE15974P"/>
    <property type="match status" value="1"/>
</dbReference>
<evidence type="ECO:0000313" key="3">
    <source>
        <dbReference type="EMBL" id="PWN92205.1"/>
    </source>
</evidence>
<dbReference type="InterPro" id="IPR002347">
    <property type="entry name" value="SDR_fam"/>
</dbReference>
<dbReference type="GO" id="GO:0016614">
    <property type="term" value="F:oxidoreductase activity, acting on CH-OH group of donors"/>
    <property type="evidence" value="ECO:0007669"/>
    <property type="project" value="UniProtKB-ARBA"/>
</dbReference>
<dbReference type="PRINTS" id="PR00081">
    <property type="entry name" value="GDHRDH"/>
</dbReference>
<gene>
    <name evidence="3" type="ORF">FA10DRAFT_300724</name>
</gene>
<keyword evidence="4" id="KW-1185">Reference proteome</keyword>
<dbReference type="PANTHER" id="PTHR48107">
    <property type="entry name" value="NADPH-DEPENDENT ALDEHYDE REDUCTASE-LIKE PROTEIN, CHLOROPLASTIC-RELATED"/>
    <property type="match status" value="1"/>
</dbReference>
<accession>A0A316YWN8</accession>
<dbReference type="SUPFAM" id="SSF51735">
    <property type="entry name" value="NAD(P)-binding Rossmann-fold domains"/>
    <property type="match status" value="1"/>
</dbReference>
<dbReference type="AlphaFoldDB" id="A0A316YWN8"/>
<evidence type="ECO:0000256" key="2">
    <source>
        <dbReference type="ARBA" id="ARBA00023002"/>
    </source>
</evidence>
<evidence type="ECO:0000313" key="4">
    <source>
        <dbReference type="Proteomes" id="UP000245768"/>
    </source>
</evidence>
<keyword evidence="2" id="KW-0560">Oxidoreductase</keyword>
<dbReference type="Pfam" id="PF13561">
    <property type="entry name" value="adh_short_C2"/>
    <property type="match status" value="1"/>
</dbReference>
<dbReference type="InterPro" id="IPR036291">
    <property type="entry name" value="NAD(P)-bd_dom_sf"/>
</dbReference>
<reference evidence="3 4" key="1">
    <citation type="journal article" date="2018" name="Mol. Biol. Evol.">
        <title>Broad Genomic Sampling Reveals a Smut Pathogenic Ancestry of the Fungal Clade Ustilaginomycotina.</title>
        <authorList>
            <person name="Kijpornyongpan T."/>
            <person name="Mondo S.J."/>
            <person name="Barry K."/>
            <person name="Sandor L."/>
            <person name="Lee J."/>
            <person name="Lipzen A."/>
            <person name="Pangilinan J."/>
            <person name="LaButti K."/>
            <person name="Hainaut M."/>
            <person name="Henrissat B."/>
            <person name="Grigoriev I.V."/>
            <person name="Spatafora J.W."/>
            <person name="Aime M.C."/>
        </authorList>
    </citation>
    <scope>NUCLEOTIDE SEQUENCE [LARGE SCALE GENOMIC DNA]</scope>
    <source>
        <strain evidence="3 4">MCA 4198</strain>
    </source>
</reference>